<dbReference type="Pfam" id="PF00145">
    <property type="entry name" value="DNA_methylase"/>
    <property type="match status" value="1"/>
</dbReference>
<evidence type="ECO:0000256" key="3">
    <source>
        <dbReference type="ARBA" id="ARBA00022691"/>
    </source>
</evidence>
<evidence type="ECO:0000256" key="2">
    <source>
        <dbReference type="ARBA" id="ARBA00022679"/>
    </source>
</evidence>
<dbReference type="InterPro" id="IPR050390">
    <property type="entry name" value="C5-Methyltransferase"/>
</dbReference>
<dbReference type="SUPFAM" id="SSF53335">
    <property type="entry name" value="S-adenosyl-L-methionine-dependent methyltransferases"/>
    <property type="match status" value="1"/>
</dbReference>
<keyword evidence="4" id="KW-0680">Restriction system</keyword>
<evidence type="ECO:0000256" key="6">
    <source>
        <dbReference type="PROSITE-ProRule" id="PRU01016"/>
    </source>
</evidence>
<dbReference type="EC" id="2.1.1.37" evidence="8"/>
<dbReference type="PRINTS" id="PR00105">
    <property type="entry name" value="C5METTRFRASE"/>
</dbReference>
<dbReference type="InterPro" id="IPR001525">
    <property type="entry name" value="C5_MeTfrase"/>
</dbReference>
<dbReference type="Proteomes" id="UP000632273">
    <property type="component" value="Unassembled WGS sequence"/>
</dbReference>
<dbReference type="PROSITE" id="PS51679">
    <property type="entry name" value="SAM_MT_C5"/>
    <property type="match status" value="1"/>
</dbReference>
<dbReference type="Gene3D" id="3.90.120.10">
    <property type="entry name" value="DNA Methylase, subunit A, domain 2"/>
    <property type="match status" value="1"/>
</dbReference>
<comment type="similarity">
    <text evidence="6 7">Belongs to the class I-like SAM-binding methyltransferase superfamily. C5-methyltransferase family.</text>
</comment>
<dbReference type="NCBIfam" id="TIGR00675">
    <property type="entry name" value="dcm"/>
    <property type="match status" value="1"/>
</dbReference>
<sequence>MQKNINTLSFFSGGGGLDLGFAAAGFNIVYSSDIDSYSCKTLELNSGAKSYFGKHPVVCDSIVNVTPESIFEVTGLSKGKVDFVIGGPPCQAFSVFGKRKGLEDPRGNLVWEYARIIEGVDPEGFLFENVAGLKSIHGGSLYKELVEELSFNGRYAVSAYQYQIADYGIPQFRSRVIIIGSKRGVKVPKMEPTHGGHEEPVGMLPFASSSAAVAELSRPYVTVQKVLENMPEPSLEGSFYNHVGREHSERIVSRYQGLEFGERDPKTRINKLHPDRPSFAIIVGSDKGGGKGHVHPYTPREVTPRESARLQTFPDWWKFHGNGRHVIRQVGNAVPALFGGLLASHVAEHLFGCNDTFGYDQLVERLELDFLL</sequence>
<comment type="caution">
    <text evidence="9">The sequence shown here is derived from an EMBL/GenBank/DDBJ whole genome shotgun (WGS) entry which is preliminary data.</text>
</comment>
<dbReference type="GO" id="GO:0008168">
    <property type="term" value="F:methyltransferase activity"/>
    <property type="evidence" value="ECO:0007669"/>
    <property type="project" value="UniProtKB-KW"/>
</dbReference>
<dbReference type="PANTHER" id="PTHR10629">
    <property type="entry name" value="CYTOSINE-SPECIFIC METHYLTRANSFERASE"/>
    <property type="match status" value="1"/>
</dbReference>
<evidence type="ECO:0000313" key="10">
    <source>
        <dbReference type="Proteomes" id="UP000632273"/>
    </source>
</evidence>
<dbReference type="PROSITE" id="PS00094">
    <property type="entry name" value="C5_MTASE_1"/>
    <property type="match status" value="1"/>
</dbReference>
<dbReference type="InterPro" id="IPR029063">
    <property type="entry name" value="SAM-dependent_MTases_sf"/>
</dbReference>
<name>A0ABQ1UXT3_9BACT</name>
<evidence type="ECO:0000313" key="9">
    <source>
        <dbReference type="EMBL" id="GGF28811.1"/>
    </source>
</evidence>
<dbReference type="InterPro" id="IPR018117">
    <property type="entry name" value="C5_DNA_meth_AS"/>
</dbReference>
<evidence type="ECO:0000256" key="8">
    <source>
        <dbReference type="RuleBase" id="RU000417"/>
    </source>
</evidence>
<dbReference type="EMBL" id="BMHT01000019">
    <property type="protein sequence ID" value="GGF28811.1"/>
    <property type="molecule type" value="Genomic_DNA"/>
</dbReference>
<keyword evidence="1 6" id="KW-0489">Methyltransferase</keyword>
<keyword evidence="2 6" id="KW-0808">Transferase</keyword>
<feature type="active site" evidence="6">
    <location>
        <position position="90"/>
    </location>
</feature>
<reference evidence="10" key="1">
    <citation type="journal article" date="2019" name="Int. J. Syst. Evol. Microbiol.">
        <title>The Global Catalogue of Microorganisms (GCM) 10K type strain sequencing project: providing services to taxonomists for standard genome sequencing and annotation.</title>
        <authorList>
            <consortium name="The Broad Institute Genomics Platform"/>
            <consortium name="The Broad Institute Genome Sequencing Center for Infectious Disease"/>
            <person name="Wu L."/>
            <person name="Ma J."/>
        </authorList>
    </citation>
    <scope>NUCLEOTIDE SEQUENCE [LARGE SCALE GENOMIC DNA]</scope>
    <source>
        <strain evidence="10">CGMCC 1.15197</strain>
    </source>
</reference>
<protein>
    <recommendedName>
        <fullName evidence="8">Cytosine-specific methyltransferase</fullName>
        <ecNumber evidence="8">2.1.1.37</ecNumber>
    </recommendedName>
</protein>
<dbReference type="Gene3D" id="3.40.50.150">
    <property type="entry name" value="Vaccinia Virus protein VP39"/>
    <property type="match status" value="1"/>
</dbReference>
<evidence type="ECO:0000256" key="1">
    <source>
        <dbReference type="ARBA" id="ARBA00022603"/>
    </source>
</evidence>
<organism evidence="9 10">
    <name type="scientific">Hymenobacter cavernae</name>
    <dbReference type="NCBI Taxonomy" id="2044852"/>
    <lineage>
        <taxon>Bacteria</taxon>
        <taxon>Pseudomonadati</taxon>
        <taxon>Bacteroidota</taxon>
        <taxon>Cytophagia</taxon>
        <taxon>Cytophagales</taxon>
        <taxon>Hymenobacteraceae</taxon>
        <taxon>Hymenobacter</taxon>
    </lineage>
</organism>
<dbReference type="PANTHER" id="PTHR10629:SF52">
    <property type="entry name" value="DNA (CYTOSINE-5)-METHYLTRANSFERASE 1"/>
    <property type="match status" value="1"/>
</dbReference>
<keyword evidence="3 6" id="KW-0949">S-adenosyl-L-methionine</keyword>
<gene>
    <name evidence="9" type="ORF">GCM10011383_45670</name>
</gene>
<evidence type="ECO:0000256" key="5">
    <source>
        <dbReference type="ARBA" id="ARBA00047422"/>
    </source>
</evidence>
<dbReference type="RefSeq" id="WP_188816426.1">
    <property type="nucleotide sequence ID" value="NZ_BMHT01000019.1"/>
</dbReference>
<evidence type="ECO:0000256" key="4">
    <source>
        <dbReference type="ARBA" id="ARBA00022747"/>
    </source>
</evidence>
<keyword evidence="10" id="KW-1185">Reference proteome</keyword>
<proteinExistence type="inferred from homology"/>
<evidence type="ECO:0000256" key="7">
    <source>
        <dbReference type="RuleBase" id="RU000416"/>
    </source>
</evidence>
<accession>A0ABQ1UXT3</accession>
<comment type="catalytic activity">
    <reaction evidence="5 8">
        <text>a 2'-deoxycytidine in DNA + S-adenosyl-L-methionine = a 5-methyl-2'-deoxycytidine in DNA + S-adenosyl-L-homocysteine + H(+)</text>
        <dbReference type="Rhea" id="RHEA:13681"/>
        <dbReference type="Rhea" id="RHEA-COMP:11369"/>
        <dbReference type="Rhea" id="RHEA-COMP:11370"/>
        <dbReference type="ChEBI" id="CHEBI:15378"/>
        <dbReference type="ChEBI" id="CHEBI:57856"/>
        <dbReference type="ChEBI" id="CHEBI:59789"/>
        <dbReference type="ChEBI" id="CHEBI:85452"/>
        <dbReference type="ChEBI" id="CHEBI:85454"/>
        <dbReference type="EC" id="2.1.1.37"/>
    </reaction>
</comment>
<dbReference type="GO" id="GO:0032259">
    <property type="term" value="P:methylation"/>
    <property type="evidence" value="ECO:0007669"/>
    <property type="project" value="UniProtKB-KW"/>
</dbReference>